<evidence type="ECO:0000313" key="3">
    <source>
        <dbReference type="EMBL" id="CAH0724553.1"/>
    </source>
</evidence>
<proteinExistence type="predicted"/>
<dbReference type="AlphaFoldDB" id="A0A8J9VLX8"/>
<feature type="chain" id="PRO_5035464660" evidence="2">
    <location>
        <begin position="18"/>
        <end position="133"/>
    </location>
</feature>
<evidence type="ECO:0000313" key="4">
    <source>
        <dbReference type="Proteomes" id="UP000838878"/>
    </source>
</evidence>
<accession>A0A8J9VLX8</accession>
<feature type="compositionally biased region" description="Low complexity" evidence="1">
    <location>
        <begin position="49"/>
        <end position="61"/>
    </location>
</feature>
<protein>
    <submittedName>
        <fullName evidence="3">Uncharacterized protein</fullName>
    </submittedName>
</protein>
<dbReference type="Proteomes" id="UP000838878">
    <property type="component" value="Chromosome 4"/>
</dbReference>
<evidence type="ECO:0000256" key="1">
    <source>
        <dbReference type="SAM" id="MobiDB-lite"/>
    </source>
</evidence>
<feature type="non-terminal residue" evidence="3">
    <location>
        <position position="133"/>
    </location>
</feature>
<evidence type="ECO:0000256" key="2">
    <source>
        <dbReference type="SAM" id="SignalP"/>
    </source>
</evidence>
<reference evidence="3" key="1">
    <citation type="submission" date="2021-12" db="EMBL/GenBank/DDBJ databases">
        <authorList>
            <person name="Martin H S."/>
        </authorList>
    </citation>
    <scope>NUCLEOTIDE SEQUENCE</scope>
</reference>
<feature type="compositionally biased region" description="Low complexity" evidence="1">
    <location>
        <begin position="81"/>
        <end position="92"/>
    </location>
</feature>
<feature type="compositionally biased region" description="Polar residues" evidence="1">
    <location>
        <begin position="106"/>
        <end position="118"/>
    </location>
</feature>
<keyword evidence="4" id="KW-1185">Reference proteome</keyword>
<gene>
    <name evidence="3" type="ORF">BINO364_LOCUS10246</name>
</gene>
<sequence>MCRLNLFFFALVLFVVAAGTEVRLRRSPQFGQASASASASAAGFGGFGSQPRPGFGNPSGNFGPGGNLPYQGGNFGRHNPQQGFGYPRQRFGGPPGFGGPSGGSGETINIAKSISITRGSGGPSQASASSFGK</sequence>
<organism evidence="3 4">
    <name type="scientific">Brenthis ino</name>
    <name type="common">lesser marbled fritillary</name>
    <dbReference type="NCBI Taxonomy" id="405034"/>
    <lineage>
        <taxon>Eukaryota</taxon>
        <taxon>Metazoa</taxon>
        <taxon>Ecdysozoa</taxon>
        <taxon>Arthropoda</taxon>
        <taxon>Hexapoda</taxon>
        <taxon>Insecta</taxon>
        <taxon>Pterygota</taxon>
        <taxon>Neoptera</taxon>
        <taxon>Endopterygota</taxon>
        <taxon>Lepidoptera</taxon>
        <taxon>Glossata</taxon>
        <taxon>Ditrysia</taxon>
        <taxon>Papilionoidea</taxon>
        <taxon>Nymphalidae</taxon>
        <taxon>Heliconiinae</taxon>
        <taxon>Argynnini</taxon>
        <taxon>Brenthis</taxon>
    </lineage>
</organism>
<name>A0A8J9VLX8_9NEOP</name>
<feature type="compositionally biased region" description="Gly residues" evidence="1">
    <location>
        <begin position="93"/>
        <end position="105"/>
    </location>
</feature>
<dbReference type="EMBL" id="OV170224">
    <property type="protein sequence ID" value="CAH0724553.1"/>
    <property type="molecule type" value="Genomic_DNA"/>
</dbReference>
<feature type="region of interest" description="Disordered" evidence="1">
    <location>
        <begin position="40"/>
        <end position="133"/>
    </location>
</feature>
<keyword evidence="2" id="KW-0732">Signal</keyword>
<feature type="signal peptide" evidence="2">
    <location>
        <begin position="1"/>
        <end position="17"/>
    </location>
</feature>
<feature type="compositionally biased region" description="Low complexity" evidence="1">
    <location>
        <begin position="123"/>
        <end position="133"/>
    </location>
</feature>